<keyword evidence="2" id="KW-1185">Reference proteome</keyword>
<evidence type="ECO:0000313" key="1">
    <source>
        <dbReference type="EMBL" id="KLU03845.1"/>
    </source>
</evidence>
<name>A0A0J1BAW9_RHOIS</name>
<gene>
    <name evidence="1" type="ORF">RISK_004252</name>
</gene>
<organism evidence="1 2">
    <name type="scientific">Rhodopirellula islandica</name>
    <dbReference type="NCBI Taxonomy" id="595434"/>
    <lineage>
        <taxon>Bacteria</taxon>
        <taxon>Pseudomonadati</taxon>
        <taxon>Planctomycetota</taxon>
        <taxon>Planctomycetia</taxon>
        <taxon>Pirellulales</taxon>
        <taxon>Pirellulaceae</taxon>
        <taxon>Rhodopirellula</taxon>
    </lineage>
</organism>
<proteinExistence type="predicted"/>
<reference evidence="1" key="1">
    <citation type="submission" date="2015-05" db="EMBL/GenBank/DDBJ databases">
        <title>Permanent draft genome of Rhodopirellula islandicus K833.</title>
        <authorList>
            <person name="Kizina J."/>
            <person name="Richter M."/>
            <person name="Glockner F.O."/>
            <person name="Harder J."/>
        </authorList>
    </citation>
    <scope>NUCLEOTIDE SEQUENCE [LARGE SCALE GENOMIC DNA]</scope>
    <source>
        <strain evidence="1">K833</strain>
    </source>
</reference>
<evidence type="ECO:0000313" key="2">
    <source>
        <dbReference type="Proteomes" id="UP000036367"/>
    </source>
</evidence>
<accession>A0A0J1BAW9</accession>
<dbReference type="EMBL" id="LECT01000031">
    <property type="protein sequence ID" value="KLU03845.1"/>
    <property type="molecule type" value="Genomic_DNA"/>
</dbReference>
<dbReference type="AlphaFoldDB" id="A0A0J1BAW9"/>
<protein>
    <submittedName>
        <fullName evidence="1">Uncharacterized protein</fullName>
    </submittedName>
</protein>
<sequence length="39" mass="4311">MIKSLITLAAIRKEGPAALLQNPLIYAKQISNGIHCFWS</sequence>
<comment type="caution">
    <text evidence="1">The sequence shown here is derived from an EMBL/GenBank/DDBJ whole genome shotgun (WGS) entry which is preliminary data.</text>
</comment>
<dbReference type="Proteomes" id="UP000036367">
    <property type="component" value="Unassembled WGS sequence"/>
</dbReference>